<evidence type="ECO:0000313" key="3">
    <source>
        <dbReference type="Proteomes" id="UP001497512"/>
    </source>
</evidence>
<feature type="compositionally biased region" description="Gly residues" evidence="1">
    <location>
        <begin position="1"/>
        <end position="11"/>
    </location>
</feature>
<organism evidence="2 3">
    <name type="scientific">Sphagnum troendelagicum</name>
    <dbReference type="NCBI Taxonomy" id="128251"/>
    <lineage>
        <taxon>Eukaryota</taxon>
        <taxon>Viridiplantae</taxon>
        <taxon>Streptophyta</taxon>
        <taxon>Embryophyta</taxon>
        <taxon>Bryophyta</taxon>
        <taxon>Sphagnophytina</taxon>
        <taxon>Sphagnopsida</taxon>
        <taxon>Sphagnales</taxon>
        <taxon>Sphagnaceae</taxon>
        <taxon>Sphagnum</taxon>
    </lineage>
</organism>
<dbReference type="Proteomes" id="UP001497512">
    <property type="component" value="Chromosome 1"/>
</dbReference>
<keyword evidence="3" id="KW-1185">Reference proteome</keyword>
<evidence type="ECO:0000313" key="2">
    <source>
        <dbReference type="EMBL" id="CAK9190482.1"/>
    </source>
</evidence>
<reference evidence="2 3" key="1">
    <citation type="submission" date="2024-02" db="EMBL/GenBank/DDBJ databases">
        <authorList>
            <consortium name="ELIXIR-Norway"/>
            <consortium name="Elixir Norway"/>
        </authorList>
    </citation>
    <scope>NUCLEOTIDE SEQUENCE [LARGE SCALE GENOMIC DNA]</scope>
</reference>
<sequence length="488" mass="51621">MPQLYEGGGGGSEEDDAANRGVTDDDDLPREEEEAKLPTLKDKVKKLKNNVPLGKNKNHAASEDDATDDDALFSQRGGHEEEDDSSSCSCSRSSGEEYDSDDEKPQEVGGLVVSKQKQETSTPIINAPQDYRESNVHPGNYSSEWQQKQQPHEVDESLKNLSLYPKKDQSCSNEEETHGNNLQEVEPESMGEATNNNCTAGGFTGLKSTVLGSTAAVTASTVGSMFGYYSGGDHAGEKPSSGGGDQGGNTSNNQQATDHPAATGLKNDSVVGTKLCDTKNATTTAGEDDDETYIQKAHNTVVSSLCLDEPSDPLNAQLFLDKTKEYMTSTTDAAKSYTATATDIAYNTRDKVGSATTAPGQEKGVAHQVTESFSNLPTTLKESMFSPSSPTSNLASSAISSPRDVKTGAPGLVSHVTGAVSNLFSSKKLGQATTVDDSSLAALHENATIQQEATGRSLNEKEEKNLPVTSIPAFHPNICGGTCVDGDW</sequence>
<protein>
    <submittedName>
        <fullName evidence="2">Uncharacterized protein</fullName>
    </submittedName>
</protein>
<accession>A0ABP0TAD6</accession>
<proteinExistence type="predicted"/>
<feature type="compositionally biased region" description="Polar residues" evidence="1">
    <location>
        <begin position="140"/>
        <end position="149"/>
    </location>
</feature>
<feature type="compositionally biased region" description="Polar residues" evidence="1">
    <location>
        <begin position="248"/>
        <end position="257"/>
    </location>
</feature>
<name>A0ABP0TAD6_9BRYO</name>
<dbReference type="EMBL" id="OZ019893">
    <property type="protein sequence ID" value="CAK9190482.1"/>
    <property type="molecule type" value="Genomic_DNA"/>
</dbReference>
<feature type="region of interest" description="Disordered" evidence="1">
    <location>
        <begin position="233"/>
        <end position="266"/>
    </location>
</feature>
<gene>
    <name evidence="2" type="ORF">CSSPTR1EN2_LOCUS912</name>
</gene>
<feature type="region of interest" description="Disordered" evidence="1">
    <location>
        <begin position="1"/>
        <end position="186"/>
    </location>
</feature>
<feature type="compositionally biased region" description="Basic and acidic residues" evidence="1">
    <location>
        <begin position="33"/>
        <end position="42"/>
    </location>
</feature>
<evidence type="ECO:0000256" key="1">
    <source>
        <dbReference type="SAM" id="MobiDB-lite"/>
    </source>
</evidence>